<dbReference type="Pfam" id="PF00106">
    <property type="entry name" value="adh_short"/>
    <property type="match status" value="1"/>
</dbReference>
<protein>
    <submittedName>
        <fullName evidence="2">Short chain dehydrogenase yanD</fullName>
    </submittedName>
</protein>
<reference evidence="2 4" key="1">
    <citation type="submission" date="2018-02" db="EMBL/GenBank/DDBJ databases">
        <title>Fusarium culmorum secondary metabolites in fungal-bacterial-plant interactions.</title>
        <authorList>
            <person name="Schmidt R."/>
        </authorList>
    </citation>
    <scope>NUCLEOTIDE SEQUENCE [LARGE SCALE GENOMIC DNA]</scope>
    <source>
        <strain evidence="2 4">PV</strain>
    </source>
</reference>
<keyword evidence="1" id="KW-0560">Oxidoreductase</keyword>
<name>A0A2T4GRJ7_FUSCU</name>
<reference evidence="3" key="2">
    <citation type="submission" date="2020-11" db="EMBL/GenBank/DDBJ databases">
        <title>The chromosome-scale genome resource for two endophytic Fusarium species: F. culmorum and F. pseudograminearum.</title>
        <authorList>
            <person name="Yuan Z."/>
        </authorList>
    </citation>
    <scope>NUCLEOTIDE SEQUENCE</scope>
    <source>
        <strain evidence="3">Class2-1B</strain>
    </source>
</reference>
<dbReference type="SUPFAM" id="SSF51735">
    <property type="entry name" value="NAD(P)-binding Rossmann-fold domains"/>
    <property type="match status" value="1"/>
</dbReference>
<proteinExistence type="predicted"/>
<organism evidence="2 4">
    <name type="scientific">Fusarium culmorum</name>
    <dbReference type="NCBI Taxonomy" id="5516"/>
    <lineage>
        <taxon>Eukaryota</taxon>
        <taxon>Fungi</taxon>
        <taxon>Dikarya</taxon>
        <taxon>Ascomycota</taxon>
        <taxon>Pezizomycotina</taxon>
        <taxon>Sordariomycetes</taxon>
        <taxon>Hypocreomycetidae</taxon>
        <taxon>Hypocreales</taxon>
        <taxon>Nectriaceae</taxon>
        <taxon>Fusarium</taxon>
    </lineage>
</organism>
<gene>
    <name evidence="2" type="ORF">FCULG_00012368</name>
    <name evidence="3" type="ORF">HYE67_007986</name>
</gene>
<dbReference type="AlphaFoldDB" id="A0A2T4GRJ7"/>
<dbReference type="PANTHER" id="PTHR43157:SF35">
    <property type="entry name" value="DEHYDROGENASE_REDUCTASE FAMILY PROTEIN, PUTATIVE-RELATED"/>
    <property type="match status" value="1"/>
</dbReference>
<dbReference type="EMBL" id="CP064750">
    <property type="protein sequence ID" value="QPC65755.1"/>
    <property type="molecule type" value="Genomic_DNA"/>
</dbReference>
<dbReference type="Proteomes" id="UP000241587">
    <property type="component" value="Unassembled WGS sequence"/>
</dbReference>
<dbReference type="GO" id="GO:0016491">
    <property type="term" value="F:oxidoreductase activity"/>
    <property type="evidence" value="ECO:0007669"/>
    <property type="project" value="UniProtKB-KW"/>
</dbReference>
<sequence length="292" mass="32058">MSENLQHQAAGDATPFAFIWRQLFQTVPSIPNTIDLHGQVALVTGSNVGLGFESARQLLALNLSHMILAVRSKKRGDEAAKKLRTEFPSAKIEVSIVDMSSYDSIMAFAKRCETLSRLDIAILNAGLSQPKYERTEETGHEVTFQINYLSTVFLALVLVPILREKHRVSSPARLSLVGSDTSYYANRNGLESESVSELLLLMFARELSKRVPSSNVIINVSNPGACRGTQFGQTERSMLQEAFLYAASLILGRSPTVGARQYVDAVTVKGAESHGSFVSEGRIKARFSTHHV</sequence>
<keyword evidence="4" id="KW-1185">Reference proteome</keyword>
<accession>A0A2T4GRJ7</accession>
<dbReference type="InterPro" id="IPR002347">
    <property type="entry name" value="SDR_fam"/>
</dbReference>
<dbReference type="PRINTS" id="PR00081">
    <property type="entry name" value="GDHRDH"/>
</dbReference>
<dbReference type="Proteomes" id="UP000663297">
    <property type="component" value="Chromosome 4"/>
</dbReference>
<evidence type="ECO:0000313" key="2">
    <source>
        <dbReference type="EMBL" id="PTD06178.1"/>
    </source>
</evidence>
<dbReference type="EMBL" id="PVEM01000008">
    <property type="protein sequence ID" value="PTD06178.1"/>
    <property type="molecule type" value="Genomic_DNA"/>
</dbReference>
<evidence type="ECO:0000313" key="4">
    <source>
        <dbReference type="Proteomes" id="UP000241587"/>
    </source>
</evidence>
<evidence type="ECO:0000256" key="1">
    <source>
        <dbReference type="ARBA" id="ARBA00023002"/>
    </source>
</evidence>
<evidence type="ECO:0000313" key="3">
    <source>
        <dbReference type="EMBL" id="QPC65755.1"/>
    </source>
</evidence>
<dbReference type="InterPro" id="IPR036291">
    <property type="entry name" value="NAD(P)-bd_dom_sf"/>
</dbReference>
<dbReference type="OrthoDB" id="542013at2759"/>
<dbReference type="PANTHER" id="PTHR43157">
    <property type="entry name" value="PHOSPHATIDYLINOSITOL-GLYCAN BIOSYNTHESIS CLASS F PROTEIN-RELATED"/>
    <property type="match status" value="1"/>
</dbReference>
<dbReference type="Gene3D" id="3.40.50.720">
    <property type="entry name" value="NAD(P)-binding Rossmann-like Domain"/>
    <property type="match status" value="1"/>
</dbReference>
<dbReference type="OMA" id="HMILAVR"/>